<evidence type="ECO:0000313" key="4">
    <source>
        <dbReference type="Proteomes" id="UP000707477"/>
    </source>
</evidence>
<protein>
    <submittedName>
        <fullName evidence="3">IS1182 family transposase</fullName>
    </submittedName>
</protein>
<comment type="caution">
    <text evidence="3">The sequence shown here is derived from an EMBL/GenBank/DDBJ whole genome shotgun (WGS) entry which is preliminary data.</text>
</comment>
<dbReference type="PANTHER" id="PTHR33408:SF2">
    <property type="entry name" value="TRANSPOSASE DDE DOMAIN-CONTAINING PROTEIN"/>
    <property type="match status" value="1"/>
</dbReference>
<gene>
    <name evidence="3" type="ORF">HEQ44_11765</name>
</gene>
<dbReference type="PANTHER" id="PTHR33408">
    <property type="entry name" value="TRANSPOSASE"/>
    <property type="match status" value="1"/>
</dbReference>
<feature type="domain" description="Transposase IS4-like" evidence="1">
    <location>
        <begin position="269"/>
        <end position="518"/>
    </location>
</feature>
<keyword evidence="4" id="KW-1185">Reference proteome</keyword>
<feature type="domain" description="Transposase InsH N-terminal" evidence="2">
    <location>
        <begin position="22"/>
        <end position="107"/>
    </location>
</feature>
<dbReference type="Pfam" id="PF05598">
    <property type="entry name" value="DUF772"/>
    <property type="match status" value="1"/>
</dbReference>
<proteinExistence type="predicted"/>
<name>A0ABX1L8W7_9LACO</name>
<reference evidence="3 4" key="1">
    <citation type="submission" date="2020-03" db="EMBL/GenBank/DDBJ databases">
        <authorList>
            <person name="Zhang Z."/>
            <person name="Guo Z."/>
            <person name="Hou Q."/>
            <person name="Shen X."/>
        </authorList>
    </citation>
    <scope>NUCLEOTIDE SEQUENCE [LARGE SCALE GENOMIC DNA]</scope>
    <source>
        <strain evidence="3 4">HBUAS51329</strain>
    </source>
</reference>
<dbReference type="NCBIfam" id="NF033551">
    <property type="entry name" value="transpos_IS1182"/>
    <property type="match status" value="1"/>
</dbReference>
<dbReference type="Pfam" id="PF01609">
    <property type="entry name" value="DDE_Tnp_1"/>
    <property type="match status" value="1"/>
</dbReference>
<dbReference type="Proteomes" id="UP000707477">
    <property type="component" value="Unassembled WGS sequence"/>
</dbReference>
<dbReference type="InterPro" id="IPR008490">
    <property type="entry name" value="Transposase_InsH_N"/>
</dbReference>
<sequence>MQMNYTSNRTTLKINLSWKPQSNSVAWAIDAIVDDIPDTVFQADSAPTGRPSYPPQLLLKILLFGYLRRTFSGRKLVQLANEDLIMRWFIGPNLPIPSYRTINRFRSDPKTLNLIEELFRAFRDYLRMIGLFNSAALFIDGTKILADANKYTFVWRKSVEKAEPKLNDKTALLYQELLNYQVSVPRLSPQKQAITSAELVELATKLTLTINDLNEKIKLERTHRGGSKAKRRRRKLKHFLHLLTTDYLPRKQRYELDEKTFGDRNSFSKTDHDATFMRMKEDPMRNGQLKPGYNLQVASQRQFALYYQLFQRPTDTRTLIPFVTHIFKQSPQVVQYLVADAGYGSEENYQKLTDDFQTKYLIPYGMYEKEQTRSYHKDRRKVANWQYDELNDQYTDPDGIIFTFHNYSIRHDRYGYERKFKVYRSVEYFEDPKCEALATTKKGNRRQISVNYNWLYFKNQAKEQLTSKIGRALYAHRKIEIEPIFADLKTYLKFKRFSVRGLTATTNEIGIALMAENLSKLSKTVKQTHIMPKKSGVNCHKPAINTTYCFMF</sequence>
<dbReference type="InterPro" id="IPR047629">
    <property type="entry name" value="IS1182_transpos"/>
</dbReference>
<dbReference type="RefSeq" id="WP_168850676.1">
    <property type="nucleotide sequence ID" value="NZ_JAAVSD010000070.1"/>
</dbReference>
<dbReference type="InterPro" id="IPR002559">
    <property type="entry name" value="Transposase_11"/>
</dbReference>
<organism evidence="3 4">
    <name type="scientific">Levilactobacillus tujiorum</name>
    <dbReference type="NCBI Taxonomy" id="2912243"/>
    <lineage>
        <taxon>Bacteria</taxon>
        <taxon>Bacillati</taxon>
        <taxon>Bacillota</taxon>
        <taxon>Bacilli</taxon>
        <taxon>Lactobacillales</taxon>
        <taxon>Lactobacillaceae</taxon>
        <taxon>Levilactobacillus</taxon>
    </lineage>
</organism>
<evidence type="ECO:0000313" key="3">
    <source>
        <dbReference type="EMBL" id="NLR30824.1"/>
    </source>
</evidence>
<evidence type="ECO:0000259" key="1">
    <source>
        <dbReference type="Pfam" id="PF01609"/>
    </source>
</evidence>
<evidence type="ECO:0000259" key="2">
    <source>
        <dbReference type="Pfam" id="PF05598"/>
    </source>
</evidence>
<accession>A0ABX1L8W7</accession>
<dbReference type="EMBL" id="JAAVSD010000070">
    <property type="protein sequence ID" value="NLR30824.1"/>
    <property type="molecule type" value="Genomic_DNA"/>
</dbReference>